<evidence type="ECO:0000313" key="3">
    <source>
        <dbReference type="Proteomes" id="UP001274896"/>
    </source>
</evidence>
<dbReference type="GO" id="GO:0036158">
    <property type="term" value="P:outer dynein arm assembly"/>
    <property type="evidence" value="ECO:0007669"/>
    <property type="project" value="InterPro"/>
</dbReference>
<dbReference type="GO" id="GO:0036064">
    <property type="term" value="C:ciliary basal body"/>
    <property type="evidence" value="ECO:0007669"/>
    <property type="project" value="TreeGrafter"/>
</dbReference>
<dbReference type="InterPro" id="IPR033192">
    <property type="entry name" value="ODAD3"/>
</dbReference>
<evidence type="ECO:0000256" key="1">
    <source>
        <dbReference type="SAM" id="Coils"/>
    </source>
</evidence>
<dbReference type="PANTHER" id="PTHR46518:SF1">
    <property type="entry name" value="OUTER DYNEIN ARM-DOCKING COMPLEX SUBUNIT 3"/>
    <property type="match status" value="1"/>
</dbReference>
<gene>
    <name evidence="2" type="ORF">QTP70_009705</name>
</gene>
<protein>
    <submittedName>
        <fullName evidence="2">Uncharacterized protein</fullName>
    </submittedName>
</protein>
<dbReference type="GO" id="GO:0097542">
    <property type="term" value="C:ciliary tip"/>
    <property type="evidence" value="ECO:0007669"/>
    <property type="project" value="TreeGrafter"/>
</dbReference>
<name>A0AAE0Q3U9_9TELE</name>
<dbReference type="Proteomes" id="UP001274896">
    <property type="component" value="Unassembled WGS sequence"/>
</dbReference>
<reference evidence="2" key="1">
    <citation type="submission" date="2023-06" db="EMBL/GenBank/DDBJ databases">
        <title>Male Hemibagrus guttatus genome.</title>
        <authorList>
            <person name="Bian C."/>
        </authorList>
    </citation>
    <scope>NUCLEOTIDE SEQUENCE</scope>
    <source>
        <strain evidence="2">Male_cb2023</strain>
        <tissue evidence="2">Muscle</tissue>
    </source>
</reference>
<dbReference type="AlphaFoldDB" id="A0AAE0Q3U9"/>
<dbReference type="PANTHER" id="PTHR46518">
    <property type="entry name" value="COILED-COIL DOMAIN-CONTAINING PROTEIN 151"/>
    <property type="match status" value="1"/>
</dbReference>
<keyword evidence="1" id="KW-0175">Coiled coil</keyword>
<proteinExistence type="predicted"/>
<comment type="caution">
    <text evidence="2">The sequence shown here is derived from an EMBL/GenBank/DDBJ whole genome shotgun (WGS) entry which is preliminary data.</text>
</comment>
<sequence length="83" mass="9801">MGRDKGEVKKQSRRKIQVLEGETSMQYETSKCLIQKNREKILQLRQENKLLHRKLAEALAADEQVIRDAFQSHRSEEAAYRKM</sequence>
<keyword evidence="3" id="KW-1185">Reference proteome</keyword>
<dbReference type="EMBL" id="JAUCMX010000022">
    <property type="protein sequence ID" value="KAK3513251.1"/>
    <property type="molecule type" value="Genomic_DNA"/>
</dbReference>
<organism evidence="2 3">
    <name type="scientific">Hemibagrus guttatus</name>
    <dbReference type="NCBI Taxonomy" id="175788"/>
    <lineage>
        <taxon>Eukaryota</taxon>
        <taxon>Metazoa</taxon>
        <taxon>Chordata</taxon>
        <taxon>Craniata</taxon>
        <taxon>Vertebrata</taxon>
        <taxon>Euteleostomi</taxon>
        <taxon>Actinopterygii</taxon>
        <taxon>Neopterygii</taxon>
        <taxon>Teleostei</taxon>
        <taxon>Ostariophysi</taxon>
        <taxon>Siluriformes</taxon>
        <taxon>Bagridae</taxon>
        <taxon>Hemibagrus</taxon>
    </lineage>
</organism>
<dbReference type="GO" id="GO:0003341">
    <property type="term" value="P:cilium movement"/>
    <property type="evidence" value="ECO:0007669"/>
    <property type="project" value="InterPro"/>
</dbReference>
<feature type="coiled-coil region" evidence="1">
    <location>
        <begin position="34"/>
        <end position="61"/>
    </location>
</feature>
<evidence type="ECO:0000313" key="2">
    <source>
        <dbReference type="EMBL" id="KAK3513251.1"/>
    </source>
</evidence>
<accession>A0AAE0Q3U9</accession>
<dbReference type="GO" id="GO:0035253">
    <property type="term" value="C:ciliary rootlet"/>
    <property type="evidence" value="ECO:0007669"/>
    <property type="project" value="TreeGrafter"/>
</dbReference>